<keyword evidence="3" id="KW-0547">Nucleotide-binding</keyword>
<feature type="region of interest" description="Disordered" evidence="6">
    <location>
        <begin position="155"/>
        <end position="206"/>
    </location>
</feature>
<feature type="region of interest" description="Disordered" evidence="6">
    <location>
        <begin position="1"/>
        <end position="27"/>
    </location>
</feature>
<keyword evidence="2" id="KW-0963">Cytoplasm</keyword>
<dbReference type="PROSITE" id="PS51721">
    <property type="entry name" value="G_CP"/>
    <property type="match status" value="1"/>
</dbReference>
<evidence type="ECO:0000256" key="5">
    <source>
        <dbReference type="ARBA" id="ARBA00023134"/>
    </source>
</evidence>
<dbReference type="Gene3D" id="1.10.1580.10">
    <property type="match status" value="1"/>
</dbReference>
<dbReference type="Gene3D" id="3.40.50.300">
    <property type="entry name" value="P-loop containing nucleotide triphosphate hydrolases"/>
    <property type="match status" value="1"/>
</dbReference>
<evidence type="ECO:0000313" key="9">
    <source>
        <dbReference type="Proteomes" id="UP000278143"/>
    </source>
</evidence>
<dbReference type="PANTHER" id="PTHR45709">
    <property type="entry name" value="LARGE SUBUNIT GTPASE 1 HOMOLOG-RELATED"/>
    <property type="match status" value="1"/>
</dbReference>
<dbReference type="Pfam" id="PF01926">
    <property type="entry name" value="MMR_HSR1"/>
    <property type="match status" value="1"/>
</dbReference>
<keyword evidence="5" id="KW-0342">GTP-binding</keyword>
<feature type="non-terminal residue" evidence="8">
    <location>
        <position position="1"/>
    </location>
</feature>
<dbReference type="EMBL" id="KZ990501">
    <property type="protein sequence ID" value="RKP24023.1"/>
    <property type="molecule type" value="Genomic_DNA"/>
</dbReference>
<evidence type="ECO:0000256" key="4">
    <source>
        <dbReference type="ARBA" id="ARBA00022801"/>
    </source>
</evidence>
<evidence type="ECO:0000256" key="3">
    <source>
        <dbReference type="ARBA" id="ARBA00022741"/>
    </source>
</evidence>
<dbReference type="InterPro" id="IPR006073">
    <property type="entry name" value="GTP-bd"/>
</dbReference>
<name>A0A4P9YVD4_9FUNG</name>
<organism evidence="8 9">
    <name type="scientific">Syncephalis pseudoplumigaleata</name>
    <dbReference type="NCBI Taxonomy" id="1712513"/>
    <lineage>
        <taxon>Eukaryota</taxon>
        <taxon>Fungi</taxon>
        <taxon>Fungi incertae sedis</taxon>
        <taxon>Zoopagomycota</taxon>
        <taxon>Zoopagomycotina</taxon>
        <taxon>Zoopagomycetes</taxon>
        <taxon>Zoopagales</taxon>
        <taxon>Piptocephalidaceae</taxon>
        <taxon>Syncephalis</taxon>
    </lineage>
</organism>
<dbReference type="Proteomes" id="UP000278143">
    <property type="component" value="Unassembled WGS sequence"/>
</dbReference>
<dbReference type="AlphaFoldDB" id="A0A4P9YVD4"/>
<evidence type="ECO:0000256" key="6">
    <source>
        <dbReference type="SAM" id="MobiDB-lite"/>
    </source>
</evidence>
<feature type="compositionally biased region" description="Acidic residues" evidence="6">
    <location>
        <begin position="160"/>
        <end position="180"/>
    </location>
</feature>
<dbReference type="GO" id="GO:0000054">
    <property type="term" value="P:ribosomal subunit export from nucleus"/>
    <property type="evidence" value="ECO:0007669"/>
    <property type="project" value="TreeGrafter"/>
</dbReference>
<comment type="subcellular location">
    <subcellularLocation>
        <location evidence="1">Cytoplasm</location>
    </subcellularLocation>
</comment>
<dbReference type="OrthoDB" id="61815at2759"/>
<feature type="domain" description="CP-type G" evidence="7">
    <location>
        <begin position="72"/>
        <end position="295"/>
    </location>
</feature>
<sequence>SKQQEKETLAKHEEHRQSLTVPPRPYWDKTTTAEQLQQAERESFVEWRRGLAQLEEDHGLVLTPFEKNIEVWRQLWRVVERSDLIVQIVDARNPLFFRSTDLEIYVKEIDPRKRCLLLINKADMLTPNQRRLWASYFERVGVEFIYFSALKAGTARASPDDDDDEVEEEEEEEEEEEADEASTSTTDVPASHGKEEEEEEEEEEAIRVLSAEQLADRLLAECPSMEGQRDAAGQQRKANIGLVGYPNVGKSSTINALVGAKCVAVGSTPGKTKHFQTIHLTDQLLLCDCPGLVFPSFATTKAAMVCDGVLPIDQLREYTGPMGLVAQRIPKWFIEATYGIRIIMRSEEEGGTGIPTAEEVLVAYATARGFMKSGMGNPDESRAARCILKDYVNGKLLFCHPPPSHDAAAFNEEIHDPTVFEQKFERKKLVGEARQVSMMMHWWHMFIMAHVWLAAI</sequence>
<evidence type="ECO:0000259" key="7">
    <source>
        <dbReference type="PROSITE" id="PS51721"/>
    </source>
</evidence>
<dbReference type="GO" id="GO:0005829">
    <property type="term" value="C:cytosol"/>
    <property type="evidence" value="ECO:0007669"/>
    <property type="project" value="TreeGrafter"/>
</dbReference>
<dbReference type="GO" id="GO:0005525">
    <property type="term" value="F:GTP binding"/>
    <property type="evidence" value="ECO:0007669"/>
    <property type="project" value="UniProtKB-KW"/>
</dbReference>
<reference evidence="9" key="1">
    <citation type="journal article" date="2018" name="Nat. Microbiol.">
        <title>Leveraging single-cell genomics to expand the fungal tree of life.</title>
        <authorList>
            <person name="Ahrendt S.R."/>
            <person name="Quandt C.A."/>
            <person name="Ciobanu D."/>
            <person name="Clum A."/>
            <person name="Salamov A."/>
            <person name="Andreopoulos B."/>
            <person name="Cheng J.F."/>
            <person name="Woyke T."/>
            <person name="Pelin A."/>
            <person name="Henrissat B."/>
            <person name="Reynolds N.K."/>
            <person name="Benny G.L."/>
            <person name="Smith M.E."/>
            <person name="James T.Y."/>
            <person name="Grigoriev I.V."/>
        </authorList>
    </citation>
    <scope>NUCLEOTIDE SEQUENCE [LARGE SCALE GENOMIC DNA]</scope>
    <source>
        <strain evidence="9">Benny S71-1</strain>
    </source>
</reference>
<accession>A0A4P9YVD4</accession>
<evidence type="ECO:0000256" key="1">
    <source>
        <dbReference type="ARBA" id="ARBA00004496"/>
    </source>
</evidence>
<proteinExistence type="predicted"/>
<dbReference type="GO" id="GO:0003924">
    <property type="term" value="F:GTPase activity"/>
    <property type="evidence" value="ECO:0007669"/>
    <property type="project" value="InterPro"/>
</dbReference>
<dbReference type="InterPro" id="IPR043358">
    <property type="entry name" value="GNL1-like"/>
</dbReference>
<keyword evidence="4 8" id="KW-0378">Hydrolase</keyword>
<dbReference type="PANTHER" id="PTHR45709:SF2">
    <property type="entry name" value="LARGE SUBUNIT GTPASE 1 HOMOLOG"/>
    <property type="match status" value="1"/>
</dbReference>
<dbReference type="InterPro" id="IPR023179">
    <property type="entry name" value="GTP-bd_ortho_bundle_sf"/>
</dbReference>
<dbReference type="InterPro" id="IPR030378">
    <property type="entry name" value="G_CP_dom"/>
</dbReference>
<evidence type="ECO:0000256" key="2">
    <source>
        <dbReference type="ARBA" id="ARBA00022490"/>
    </source>
</evidence>
<feature type="compositionally biased region" description="Basic and acidic residues" evidence="6">
    <location>
        <begin position="1"/>
        <end position="17"/>
    </location>
</feature>
<dbReference type="CDD" id="cd01857">
    <property type="entry name" value="HSR1_MMR1"/>
    <property type="match status" value="1"/>
</dbReference>
<gene>
    <name evidence="8" type="ORF">SYNPS1DRAFT_17772</name>
</gene>
<dbReference type="SUPFAM" id="SSF52540">
    <property type="entry name" value="P-loop containing nucleoside triphosphate hydrolases"/>
    <property type="match status" value="1"/>
</dbReference>
<evidence type="ECO:0000313" key="8">
    <source>
        <dbReference type="EMBL" id="RKP24023.1"/>
    </source>
</evidence>
<protein>
    <submittedName>
        <fullName evidence="8">P-loop containing nucleoside triphosphate hydrolase protein</fullName>
    </submittedName>
</protein>
<keyword evidence="9" id="KW-1185">Reference proteome</keyword>
<dbReference type="InterPro" id="IPR027417">
    <property type="entry name" value="P-loop_NTPase"/>
</dbReference>
<dbReference type="FunFam" id="3.40.50.300:FF:001151">
    <property type="entry name" value="Large subunit GTPase 1"/>
    <property type="match status" value="1"/>
</dbReference>